<dbReference type="EMBL" id="JBJQND010000007">
    <property type="protein sequence ID" value="KAL3870807.1"/>
    <property type="molecule type" value="Genomic_DNA"/>
</dbReference>
<name>A0ABD3WAB4_SINWO</name>
<reference evidence="3 4" key="1">
    <citation type="submission" date="2024-11" db="EMBL/GenBank/DDBJ databases">
        <title>Chromosome-level genome assembly of the freshwater bivalve Anodonta woodiana.</title>
        <authorList>
            <person name="Chen X."/>
        </authorList>
    </citation>
    <scope>NUCLEOTIDE SEQUENCE [LARGE SCALE GENOMIC DNA]</scope>
    <source>
        <strain evidence="3">MN2024</strain>
        <tissue evidence="3">Gills</tissue>
    </source>
</reference>
<dbReference type="PANTHER" id="PTHR19871:SF14">
    <property type="entry name" value="DUF4062 DOMAIN-CONTAINING PROTEIN"/>
    <property type="match status" value="1"/>
</dbReference>
<sequence length="1202" mass="137370">MGVCTSKSTAVLSPNRSDTFINPTPVTFKRRGSGTNETDKEATAVTIQTESYEQRGGAARDDANSNGDRSINHATDGNKEGHEERNSSNERKPDTGRKAESTSLSSLTRDDANSTVRKDEGNIYITDTENERNILMTKAYPKLKTFCEKLGYEFQVVDMRWGVHDTATDSHTGTELCQKEIKLCQNLSTGPNFVSLVSHKYGYRMPPRTIESTIFEQIMSEIKKKENKDAIEMFQKWYRKDDNAVPSEYVFANITSHFSDYLSSEIDKKKNQSRSEYNKECEVMISALEETVAGIEYSKSVTEEETKCGLLEVKDACEHCVWFQRTIKEIEVQERSDILSKYIESGEDKSKRERSRKLLAEMKEKMTSKLLVDGKIKTYTVGWDKRVGINPEDKEHDSYLQKLADEFVTVLSSMIKDADEKRLPSDPVVEEVHRHIQFCKEKHTTFYGRDDCLRKIKEYVTGQSGEAMVVYGVSGCGKTSLMAEGAYLARQWTDPKAAVIIRFIGTSQRSTTINDLLQSLSHQIKLIYGANVTFAQNGITEAELEDILSCDEDVLNDVYKFWTPPIRRLPPLLLVRLKTDLEQYLVERDADGSRVFYWYHRQFKETAEEKYCSKQEVQVLLHTGLADFFSGLWANDRPKPFTYITKNDKGKDETQKGNEVRFVSAQPLKKKNLRKLNNLPYHRLKAGQLDLLKKECLCNFMFLLKKLRARNLWSVMHDFASAKKKFPEDEAIQMIHDALQISQGSLLYDPDQLPVQMILRLESTQTKAAKDFISQCEKSRVPYLLPDKNVLVTTEGQLVRSMAGDKENNIISVDVSKDGRHTVTCGDDEFVSLWNNVKGKLEHSNKTKGVQKAYFCRGDAFLLICTKDKVVVKDRSGNEDFFVILDAMSWCLCGSRRESLVLFKNNEAIMYNIANHKKMNSVECKKEVSFTSDSTQSFKGNSFLGSKRYAVAFSIQKTTLCLFDVSKEAFVLYHNVCPDSSIQKDDVDNMQWAITHNETCIAYTCSRSGYIRFVDIEKERTLMELHVISKEYNGEILDLQISRDKHYLTFILAGSNDKSTLVVYILEENELLERKSLNTSFTHASSSNATTVVTSSKDSSVQVWDMTRPKELQNTNTTTKDYTYLQCMPNSRYVLGTYSEGSEDKIWTLFVYDVHERRNVRRILFPTDVDVLLTGNNTIIVWPLIEDSKTAFLVDLKTMSVN</sequence>
<dbReference type="InterPro" id="IPR052752">
    <property type="entry name" value="NACHT-WD_repeat"/>
</dbReference>
<keyword evidence="4" id="KW-1185">Reference proteome</keyword>
<accession>A0ABD3WAB4</accession>
<evidence type="ECO:0000256" key="2">
    <source>
        <dbReference type="SAM" id="MobiDB-lite"/>
    </source>
</evidence>
<dbReference type="Gene3D" id="1.25.40.370">
    <property type="match status" value="1"/>
</dbReference>
<dbReference type="InterPro" id="IPR027417">
    <property type="entry name" value="P-loop_NTPase"/>
</dbReference>
<dbReference type="Proteomes" id="UP001634394">
    <property type="component" value="Unassembled WGS sequence"/>
</dbReference>
<feature type="region of interest" description="Disordered" evidence="2">
    <location>
        <begin position="1"/>
        <end position="115"/>
    </location>
</feature>
<protein>
    <submittedName>
        <fullName evidence="3">Uncharacterized protein</fullName>
    </submittedName>
</protein>
<keyword evidence="1" id="KW-0853">WD repeat</keyword>
<dbReference type="InterPro" id="IPR015943">
    <property type="entry name" value="WD40/YVTN_repeat-like_dom_sf"/>
</dbReference>
<dbReference type="Pfam" id="PF00400">
    <property type="entry name" value="WD40"/>
    <property type="match status" value="1"/>
</dbReference>
<dbReference type="SUPFAM" id="SSF52540">
    <property type="entry name" value="P-loop containing nucleoside triphosphate hydrolases"/>
    <property type="match status" value="1"/>
</dbReference>
<evidence type="ECO:0000313" key="4">
    <source>
        <dbReference type="Proteomes" id="UP001634394"/>
    </source>
</evidence>
<feature type="compositionally biased region" description="Basic and acidic residues" evidence="2">
    <location>
        <begin position="76"/>
        <end position="100"/>
    </location>
</feature>
<dbReference type="Gene3D" id="2.130.10.10">
    <property type="entry name" value="YVTN repeat-like/Quinoprotein amine dehydrogenase"/>
    <property type="match status" value="2"/>
</dbReference>
<dbReference type="InterPro" id="IPR036322">
    <property type="entry name" value="WD40_repeat_dom_sf"/>
</dbReference>
<dbReference type="Gene3D" id="3.40.50.300">
    <property type="entry name" value="P-loop containing nucleotide triphosphate hydrolases"/>
    <property type="match status" value="1"/>
</dbReference>
<dbReference type="PANTHER" id="PTHR19871">
    <property type="entry name" value="BETA TRANSDUCIN-RELATED PROTEIN"/>
    <property type="match status" value="1"/>
</dbReference>
<gene>
    <name evidence="3" type="ORF">ACJMK2_038847</name>
</gene>
<dbReference type="SUPFAM" id="SSF50978">
    <property type="entry name" value="WD40 repeat-like"/>
    <property type="match status" value="1"/>
</dbReference>
<proteinExistence type="predicted"/>
<dbReference type="AlphaFoldDB" id="A0ABD3WAB4"/>
<dbReference type="InterPro" id="IPR001680">
    <property type="entry name" value="WD40_rpt"/>
</dbReference>
<comment type="caution">
    <text evidence="3">The sequence shown here is derived from an EMBL/GenBank/DDBJ whole genome shotgun (WGS) entry which is preliminary data.</text>
</comment>
<feature type="compositionally biased region" description="Polar residues" evidence="2">
    <location>
        <begin position="64"/>
        <end position="75"/>
    </location>
</feature>
<dbReference type="SMART" id="SM00320">
    <property type="entry name" value="WD40"/>
    <property type="match status" value="3"/>
</dbReference>
<evidence type="ECO:0000313" key="3">
    <source>
        <dbReference type="EMBL" id="KAL3870807.1"/>
    </source>
</evidence>
<feature type="repeat" description="WD" evidence="1">
    <location>
        <begin position="1086"/>
        <end position="1114"/>
    </location>
</feature>
<organism evidence="3 4">
    <name type="scientific">Sinanodonta woodiana</name>
    <name type="common">Chinese pond mussel</name>
    <name type="synonym">Anodonta woodiana</name>
    <dbReference type="NCBI Taxonomy" id="1069815"/>
    <lineage>
        <taxon>Eukaryota</taxon>
        <taxon>Metazoa</taxon>
        <taxon>Spiralia</taxon>
        <taxon>Lophotrochozoa</taxon>
        <taxon>Mollusca</taxon>
        <taxon>Bivalvia</taxon>
        <taxon>Autobranchia</taxon>
        <taxon>Heteroconchia</taxon>
        <taxon>Palaeoheterodonta</taxon>
        <taxon>Unionida</taxon>
        <taxon>Unionoidea</taxon>
        <taxon>Unionidae</taxon>
        <taxon>Unioninae</taxon>
        <taxon>Sinanodonta</taxon>
    </lineage>
</organism>
<dbReference type="PROSITE" id="PS50082">
    <property type="entry name" value="WD_REPEATS_2"/>
    <property type="match status" value="1"/>
</dbReference>
<evidence type="ECO:0000256" key="1">
    <source>
        <dbReference type="PROSITE-ProRule" id="PRU00221"/>
    </source>
</evidence>
<feature type="compositionally biased region" description="Polar residues" evidence="2">
    <location>
        <begin position="1"/>
        <end position="25"/>
    </location>
</feature>